<dbReference type="EMBL" id="JBHRZV010000011">
    <property type="protein sequence ID" value="MFC3927417.1"/>
    <property type="molecule type" value="Genomic_DNA"/>
</dbReference>
<dbReference type="Pfam" id="PF09659">
    <property type="entry name" value="Cas_Csm6_HEPN"/>
    <property type="match status" value="1"/>
</dbReference>
<evidence type="ECO:0000259" key="1">
    <source>
        <dbReference type="Pfam" id="PF09659"/>
    </source>
</evidence>
<comment type="caution">
    <text evidence="2">The sequence shown here is derived from an EMBL/GenBank/DDBJ whole genome shotgun (WGS) entry which is preliminary data.</text>
</comment>
<organism evidence="2 3">
    <name type="scientific">Streptococcus caprae</name>
    <dbReference type="NCBI Taxonomy" id="1640501"/>
    <lineage>
        <taxon>Bacteria</taxon>
        <taxon>Bacillati</taxon>
        <taxon>Bacillota</taxon>
        <taxon>Bacilli</taxon>
        <taxon>Lactobacillales</taxon>
        <taxon>Streptococcaceae</taxon>
        <taxon>Streptococcus</taxon>
    </lineage>
</organism>
<proteinExistence type="predicted"/>
<reference evidence="3" key="1">
    <citation type="journal article" date="2019" name="Int. J. Syst. Evol. Microbiol.">
        <title>The Global Catalogue of Microorganisms (GCM) 10K type strain sequencing project: providing services to taxonomists for standard genome sequencing and annotation.</title>
        <authorList>
            <consortium name="The Broad Institute Genomics Platform"/>
            <consortium name="The Broad Institute Genome Sequencing Center for Infectious Disease"/>
            <person name="Wu L."/>
            <person name="Ma J."/>
        </authorList>
    </citation>
    <scope>NUCLEOTIDE SEQUENCE [LARGE SCALE GENOMIC DNA]</scope>
    <source>
        <strain evidence="3">CCUG 67170</strain>
    </source>
</reference>
<dbReference type="RefSeq" id="WP_380424951.1">
    <property type="nucleotide sequence ID" value="NZ_JBHRZV010000011.1"/>
</dbReference>
<feature type="domain" description="Csm6 HEPN" evidence="1">
    <location>
        <begin position="78"/>
        <end position="229"/>
    </location>
</feature>
<evidence type="ECO:0000313" key="3">
    <source>
        <dbReference type="Proteomes" id="UP001595807"/>
    </source>
</evidence>
<accession>A0ABV8CTJ4</accession>
<keyword evidence="3" id="KW-1185">Reference proteome</keyword>
<name>A0ABV8CTJ4_9STRE</name>
<dbReference type="Proteomes" id="UP001595807">
    <property type="component" value="Unassembled WGS sequence"/>
</dbReference>
<evidence type="ECO:0000313" key="2">
    <source>
        <dbReference type="EMBL" id="MFC3927417.1"/>
    </source>
</evidence>
<sequence>MTESRNHQVYHLEVLTSIYAYHQASILAEKMDDLHPDYRNLLQIMKERMELNIQPSLEQTAHFSETYGLKLAYNPPDKEQEANYLMVLESQLRNHDILNFVRGVSPIIYRLFMRLAKGEIAELDAYIHDTKDDKYDTWKFEQITPESPQALQDFAKKWHDPRLTSTSLMELLTLTQLPSEVKQIIRELRQLEKSIRNPLAHLIRPFDEQELHRTTKFSSQDFLDKLIALARHAGIIYPAKPFLCDQVNQVLQKLLEA</sequence>
<dbReference type="InterPro" id="IPR053941">
    <property type="entry name" value="Csm6_HEPN"/>
</dbReference>
<gene>
    <name evidence="2" type="ORF">ACFORF_02055</name>
</gene>
<protein>
    <submittedName>
        <fullName evidence="2">LytR family transcriptional regulator</fullName>
    </submittedName>
</protein>